<evidence type="ECO:0000259" key="10">
    <source>
        <dbReference type="PROSITE" id="PS51324"/>
    </source>
</evidence>
<dbReference type="FunCoup" id="A5DF38">
    <property type="interactions" value="452"/>
</dbReference>
<feature type="compositionally biased region" description="Basic and acidic residues" evidence="9">
    <location>
        <begin position="17"/>
        <end position="26"/>
    </location>
</feature>
<organism evidence="11 12">
    <name type="scientific">Meyerozyma guilliermondii (strain ATCC 6260 / CBS 566 / DSM 6381 / JCM 1539 / NBRC 10279 / NRRL Y-324)</name>
    <name type="common">Yeast</name>
    <name type="synonym">Candida guilliermondii</name>
    <dbReference type="NCBI Taxonomy" id="294746"/>
    <lineage>
        <taxon>Eukaryota</taxon>
        <taxon>Fungi</taxon>
        <taxon>Dikarya</taxon>
        <taxon>Ascomycota</taxon>
        <taxon>Saccharomycotina</taxon>
        <taxon>Pichiomycetes</taxon>
        <taxon>Debaryomycetaceae</taxon>
        <taxon>Meyerozyma</taxon>
    </lineage>
</organism>
<dbReference type="eggNOG" id="KOG3355">
    <property type="taxonomic scope" value="Eukaryota"/>
</dbReference>
<dbReference type="Gene3D" id="1.20.120.310">
    <property type="entry name" value="ERV/ALR sulfhydryl oxidase domain"/>
    <property type="match status" value="1"/>
</dbReference>
<comment type="cofactor">
    <cofactor evidence="1 8">
        <name>FAD</name>
        <dbReference type="ChEBI" id="CHEBI:57692"/>
    </cofactor>
</comment>
<dbReference type="GO" id="GO:0016971">
    <property type="term" value="F:flavin-dependent sulfhydryl oxidase activity"/>
    <property type="evidence" value="ECO:0007669"/>
    <property type="project" value="EnsemblFungi"/>
</dbReference>
<dbReference type="InterPro" id="IPR017905">
    <property type="entry name" value="ERV/ALR_sulphydryl_oxidase"/>
</dbReference>
<dbReference type="InterPro" id="IPR039799">
    <property type="entry name" value="ALR/ERV"/>
</dbReference>
<evidence type="ECO:0000256" key="1">
    <source>
        <dbReference type="ARBA" id="ARBA00001974"/>
    </source>
</evidence>
<sequence length="131" mass="15268">MGKPAKSQPQPQPEPEPETKSQRVDPPDVEQLGRSSWTLLHSIAASYPDKPDDTTQNDMKQFVTLFGKFYPCWFCAEDFNKYVEKNKPEVTDSDSFGKWLCRAHNDVNKKLGKPEFDCNLWKQRWKDGWDN</sequence>
<evidence type="ECO:0000313" key="12">
    <source>
        <dbReference type="Proteomes" id="UP000001997"/>
    </source>
</evidence>
<dbReference type="KEGG" id="pgu:PGUG_01889"/>
<protein>
    <recommendedName>
        <fullName evidence="8">Sulfhydryl oxidase</fullName>
        <ecNumber evidence="8">1.8.3.2</ecNumber>
    </recommendedName>
</protein>
<feature type="domain" description="ERV/ALR sulfhydryl oxidase" evidence="10">
    <location>
        <begin position="25"/>
        <end position="125"/>
    </location>
</feature>
<comment type="catalytic activity">
    <reaction evidence="8">
        <text>2 R'C(R)SH + O2 = R'C(R)S-S(R)CR' + H2O2</text>
        <dbReference type="Rhea" id="RHEA:17357"/>
        <dbReference type="ChEBI" id="CHEBI:15379"/>
        <dbReference type="ChEBI" id="CHEBI:16240"/>
        <dbReference type="ChEBI" id="CHEBI:16520"/>
        <dbReference type="ChEBI" id="CHEBI:17412"/>
        <dbReference type="EC" id="1.8.3.2"/>
    </reaction>
</comment>
<evidence type="ECO:0000256" key="3">
    <source>
        <dbReference type="ARBA" id="ARBA00022630"/>
    </source>
</evidence>
<dbReference type="Proteomes" id="UP000001997">
    <property type="component" value="Unassembled WGS sequence"/>
</dbReference>
<dbReference type="GO" id="GO:0034599">
    <property type="term" value="P:cellular response to oxidative stress"/>
    <property type="evidence" value="ECO:0007669"/>
    <property type="project" value="EnsemblFungi"/>
</dbReference>
<dbReference type="GO" id="GO:0050660">
    <property type="term" value="F:flavin adenine dinucleotide binding"/>
    <property type="evidence" value="ECO:0007669"/>
    <property type="project" value="TreeGrafter"/>
</dbReference>
<keyword evidence="4 8" id="KW-0274">FAD</keyword>
<dbReference type="InterPro" id="IPR036774">
    <property type="entry name" value="ERV/ALR_sulphydryl_oxid_sf"/>
</dbReference>
<dbReference type="HOGENOM" id="CLU_070631_1_0_1"/>
<dbReference type="OMA" id="CKAHFQK"/>
<dbReference type="PANTHER" id="PTHR12645">
    <property type="entry name" value="ALR/ERV"/>
    <property type="match status" value="1"/>
</dbReference>
<evidence type="ECO:0000256" key="9">
    <source>
        <dbReference type="SAM" id="MobiDB-lite"/>
    </source>
</evidence>
<evidence type="ECO:0000256" key="2">
    <source>
        <dbReference type="ARBA" id="ARBA00004569"/>
    </source>
</evidence>
<dbReference type="Pfam" id="PF04777">
    <property type="entry name" value="Evr1_Alr"/>
    <property type="match status" value="1"/>
</dbReference>
<dbReference type="AlphaFoldDB" id="A5DF38"/>
<dbReference type="EC" id="1.8.3.2" evidence="8"/>
<reference evidence="11 12" key="1">
    <citation type="journal article" date="2009" name="Nature">
        <title>Evolution of pathogenicity and sexual reproduction in eight Candida genomes.</title>
        <authorList>
            <person name="Butler G."/>
            <person name="Rasmussen M.D."/>
            <person name="Lin M.F."/>
            <person name="Santos M.A."/>
            <person name="Sakthikumar S."/>
            <person name="Munro C.A."/>
            <person name="Rheinbay E."/>
            <person name="Grabherr M."/>
            <person name="Forche A."/>
            <person name="Reedy J.L."/>
            <person name="Agrafioti I."/>
            <person name="Arnaud M.B."/>
            <person name="Bates S."/>
            <person name="Brown A.J."/>
            <person name="Brunke S."/>
            <person name="Costanzo M.C."/>
            <person name="Fitzpatrick D.A."/>
            <person name="de Groot P.W."/>
            <person name="Harris D."/>
            <person name="Hoyer L.L."/>
            <person name="Hube B."/>
            <person name="Klis F.M."/>
            <person name="Kodira C."/>
            <person name="Lennard N."/>
            <person name="Logue M.E."/>
            <person name="Martin R."/>
            <person name="Neiman A.M."/>
            <person name="Nikolaou E."/>
            <person name="Quail M.A."/>
            <person name="Quinn J."/>
            <person name="Santos M.C."/>
            <person name="Schmitzberger F.F."/>
            <person name="Sherlock G."/>
            <person name="Shah P."/>
            <person name="Silverstein K.A."/>
            <person name="Skrzypek M.S."/>
            <person name="Soll D."/>
            <person name="Staggs R."/>
            <person name="Stansfield I."/>
            <person name="Stumpf M.P."/>
            <person name="Sudbery P.E."/>
            <person name="Srikantha T."/>
            <person name="Zeng Q."/>
            <person name="Berman J."/>
            <person name="Berriman M."/>
            <person name="Heitman J."/>
            <person name="Gow N.A."/>
            <person name="Lorenz M.C."/>
            <person name="Birren B.W."/>
            <person name="Kellis M."/>
            <person name="Cuomo C.A."/>
        </authorList>
    </citation>
    <scope>NUCLEOTIDE SEQUENCE [LARGE SCALE GENOMIC DNA]</scope>
    <source>
        <strain evidence="12">ATCC 6260 / CBS 566 / DSM 6381 / JCM 1539 / NBRC 10279 / NRRL Y-324</strain>
    </source>
</reference>
<dbReference type="GO" id="GO:0005758">
    <property type="term" value="C:mitochondrial intermembrane space"/>
    <property type="evidence" value="ECO:0007669"/>
    <property type="project" value="UniProtKB-SubCell"/>
</dbReference>
<dbReference type="SUPFAM" id="SSF69000">
    <property type="entry name" value="FAD-dependent thiol oxidase"/>
    <property type="match status" value="1"/>
</dbReference>
<dbReference type="FunFam" id="1.20.120.310:FF:000003">
    <property type="entry name" value="Sulfhydryl oxidase"/>
    <property type="match status" value="1"/>
</dbReference>
<evidence type="ECO:0000256" key="4">
    <source>
        <dbReference type="ARBA" id="ARBA00022827"/>
    </source>
</evidence>
<comment type="subcellular location">
    <subcellularLocation>
        <location evidence="2">Mitochondrion intermembrane space</location>
    </subcellularLocation>
</comment>
<gene>
    <name evidence="11" type="ORF">PGUG_01889</name>
</gene>
<evidence type="ECO:0000256" key="6">
    <source>
        <dbReference type="ARBA" id="ARBA00023128"/>
    </source>
</evidence>
<keyword evidence="6" id="KW-0496">Mitochondrion</keyword>
<dbReference type="OrthoDB" id="17199at2759"/>
<name>A5DF38_PICGU</name>
<keyword evidence="12" id="KW-1185">Reference proteome</keyword>
<dbReference type="VEuPathDB" id="FungiDB:PGUG_01889"/>
<evidence type="ECO:0000313" key="11">
    <source>
        <dbReference type="EMBL" id="EDK37791.2"/>
    </source>
</evidence>
<keyword evidence="5 8" id="KW-0560">Oxidoreductase</keyword>
<keyword evidence="3 8" id="KW-0285">Flavoprotein</keyword>
<evidence type="ECO:0000256" key="5">
    <source>
        <dbReference type="ARBA" id="ARBA00023002"/>
    </source>
</evidence>
<proteinExistence type="predicted"/>
<evidence type="ECO:0000256" key="8">
    <source>
        <dbReference type="RuleBase" id="RU371123"/>
    </source>
</evidence>
<dbReference type="GO" id="GO:0160203">
    <property type="term" value="P:mitochondrial disulfide relay system"/>
    <property type="evidence" value="ECO:0007669"/>
    <property type="project" value="EnsemblFungi"/>
</dbReference>
<feature type="region of interest" description="Disordered" evidence="9">
    <location>
        <begin position="1"/>
        <end position="31"/>
    </location>
</feature>
<dbReference type="GeneID" id="5128022"/>
<dbReference type="PROSITE" id="PS51324">
    <property type="entry name" value="ERV_ALR"/>
    <property type="match status" value="1"/>
</dbReference>
<dbReference type="RefSeq" id="XP_001486218.2">
    <property type="nucleotide sequence ID" value="XM_001486168.1"/>
</dbReference>
<dbReference type="GO" id="GO:0006879">
    <property type="term" value="P:intracellular iron ion homeostasis"/>
    <property type="evidence" value="ECO:0007669"/>
    <property type="project" value="EnsemblFungi"/>
</dbReference>
<accession>A5DF38</accession>
<dbReference type="InParanoid" id="A5DF38"/>
<evidence type="ECO:0000256" key="7">
    <source>
        <dbReference type="ARBA" id="ARBA00023157"/>
    </source>
</evidence>
<dbReference type="EMBL" id="CH408156">
    <property type="protein sequence ID" value="EDK37791.2"/>
    <property type="molecule type" value="Genomic_DNA"/>
</dbReference>
<dbReference type="PANTHER" id="PTHR12645:SF0">
    <property type="entry name" value="FAD-LINKED SULFHYDRYL OXIDASE ALR"/>
    <property type="match status" value="1"/>
</dbReference>
<dbReference type="STRING" id="294746.A5DF38"/>
<keyword evidence="7" id="KW-1015">Disulfide bond</keyword>